<dbReference type="InterPro" id="IPR057123">
    <property type="entry name" value="STAND_NTPase4_dom"/>
</dbReference>
<dbReference type="SUPFAM" id="SSF56300">
    <property type="entry name" value="Metallo-dependent phosphatases"/>
    <property type="match status" value="1"/>
</dbReference>
<dbReference type="RefSeq" id="WP_249994178.1">
    <property type="nucleotide sequence ID" value="NZ_CP116221.1"/>
</dbReference>
<dbReference type="InterPro" id="IPR050535">
    <property type="entry name" value="DNA_Repair-Maintenance_Comp"/>
</dbReference>
<reference evidence="3 4" key="1">
    <citation type="submission" date="2023-01" db="EMBL/GenBank/DDBJ databases">
        <title>Psychroserpens ponticola sp. nov., isolated from seawater.</title>
        <authorList>
            <person name="Kristyanto S."/>
            <person name="Jung J."/>
            <person name="Kim J.M."/>
            <person name="Jeon C.O."/>
        </authorList>
    </citation>
    <scope>NUCLEOTIDE SEQUENCE [LARGE SCALE GENOMIC DNA]</scope>
    <source>
        <strain evidence="3 4">MSW6</strain>
    </source>
</reference>
<feature type="domain" description="STAND NTPase 4 small alpha/beta" evidence="2">
    <location>
        <begin position="637"/>
        <end position="695"/>
    </location>
</feature>
<evidence type="ECO:0000313" key="4">
    <source>
        <dbReference type="Proteomes" id="UP001202717"/>
    </source>
</evidence>
<dbReference type="PANTHER" id="PTHR30337">
    <property type="entry name" value="COMPONENT OF ATP-DEPENDENT DSDNA EXONUCLEASE"/>
    <property type="match status" value="1"/>
</dbReference>
<dbReference type="Pfam" id="PF00149">
    <property type="entry name" value="Metallophos"/>
    <property type="match status" value="1"/>
</dbReference>
<dbReference type="Pfam" id="PF24406">
    <property type="entry name" value="nSTAND_NTPase4"/>
    <property type="match status" value="1"/>
</dbReference>
<organism evidence="3 4">
    <name type="scientific">Psychroserpens ponticola</name>
    <dbReference type="NCBI Taxonomy" id="2932268"/>
    <lineage>
        <taxon>Bacteria</taxon>
        <taxon>Pseudomonadati</taxon>
        <taxon>Bacteroidota</taxon>
        <taxon>Flavobacteriia</taxon>
        <taxon>Flavobacteriales</taxon>
        <taxon>Flavobacteriaceae</taxon>
        <taxon>Psychroserpens</taxon>
    </lineage>
</organism>
<accession>A0ABY7S1W4</accession>
<proteinExistence type="predicted"/>
<gene>
    <name evidence="3" type="ORF">MUN68_006650</name>
</gene>
<dbReference type="InterPro" id="IPR004843">
    <property type="entry name" value="Calcineurin-like_PHP"/>
</dbReference>
<evidence type="ECO:0000259" key="2">
    <source>
        <dbReference type="Pfam" id="PF24406"/>
    </source>
</evidence>
<dbReference type="Gene3D" id="3.60.21.10">
    <property type="match status" value="1"/>
</dbReference>
<evidence type="ECO:0000313" key="3">
    <source>
        <dbReference type="EMBL" id="WCO03169.1"/>
    </source>
</evidence>
<feature type="domain" description="Calcineurin-like phosphoesterase" evidence="1">
    <location>
        <begin position="1"/>
        <end position="244"/>
    </location>
</feature>
<name>A0ABY7S1W4_9FLAO</name>
<dbReference type="PANTHER" id="PTHR30337:SF0">
    <property type="entry name" value="NUCLEASE SBCCD SUBUNIT D"/>
    <property type="match status" value="1"/>
</dbReference>
<keyword evidence="4" id="KW-1185">Reference proteome</keyword>
<dbReference type="InterPro" id="IPR029052">
    <property type="entry name" value="Metallo-depent_PP-like"/>
</dbReference>
<dbReference type="Proteomes" id="UP001202717">
    <property type="component" value="Chromosome"/>
</dbReference>
<evidence type="ECO:0000259" key="1">
    <source>
        <dbReference type="Pfam" id="PF00149"/>
    </source>
</evidence>
<sequence>MKILHITDLHYTNQIGGRTKQKKLLDNFFNDLEKNIDKIDFVIFSGDLVQRGDKIEDFELAKVNFLEKIVAVTKISKENIFICPGNHDIDRSVVSKSLIKYLDEEIDDNIKLDDIFKQSNTDLINSHKPLENYRNFVNDYFKECTNSFDYVEEMYSTHIRNTSSGKIGFVCLNTAWRSVGINDDNNLLYPISKIDEALDRILSCDIKIVLHHHPLKDLRPWNLYKVEDLLHKRFDFMLSGHIHKNNLSLDLTPNDGVIKLGSSANLSFEVESQIGYSLINLDYIEDMFSVDFRMYDLKNEVFYPLDSKKYNIPTNEVLAKQNELRKNIRRRFLDELDDSKSLFVESDNKENRKDLLELSTNPVLKEKSISEVLNDDSSHPDYLWANFFKFEKDFIAYGKDKCGKTIMLKKIELELLRDFSIYNKIPFYIDLKYWSNSINDFNFFKELSKYYYTNANAAIKLFEEKDFILLLDNFHLEDNKTKDVLEKIVSENDNVRVIICSINSSLNSLDTARFDGRDLNKLYFHRLRKIHIKELTKRNYSFTEEKENQVVEKINTIFKKLSIPFNYWTISIFLWVFNKDANNKLHNDVDLINLYVEKLLEKEQLTVSASSFTFNNYKKLLAHFAYFLLKENHKNSYYAKYSDIIEFIQKYLDKNPRLRIDPRDIFDYLDSKSLLRKKDPDYYSFRLNGVFEYFVAYYMTFDQVFLNEAIEDENFYLSFSNEFELYAGFKRDNVEFLNKIYNKTKNHFFNLNQEYDLKITSIDTVLISKIVEADKLGKLIEKYSRKFQDSLSEIQQDEIEEQMNQEMKLDENHSEVKMKKINSLNESSNSLEESLTILGKVFRNTDDINDSDLVYKIFDYIIENACLWSFKLLDEFGEMDISEIIKTDSKGEAQGLLKLISNVIPTLVQVRLYDMLGHINLEGIIIERLEKSKTDYKNNQFKLFIYTFLLLDINYLQHKAIVEEMIPLIKIPIIKYSFLLKLNYYLGFKNNLSNTDKRELKNNIQSQYLKFNNKTDVGDIQKGIAHKIKNKKQ</sequence>
<protein>
    <submittedName>
        <fullName evidence="3">Metallophosphoesterase</fullName>
    </submittedName>
</protein>
<dbReference type="EMBL" id="CP116221">
    <property type="protein sequence ID" value="WCO03169.1"/>
    <property type="molecule type" value="Genomic_DNA"/>
</dbReference>